<proteinExistence type="predicted"/>
<dbReference type="STRING" id="1004156.AYP45_00285"/>
<sequence length="393" mass="43427">MEIIVEKADGASVHQSMVEIVERKGIGHPDTLCDRAAEELSIAFSQYYLKKFGRVLHHNIDKCLLVGGRSEVSFGGGEVITPIQLIVVGRAVERVGNEKVPLEEIARETTNRWLNERLRFLNPEKNVVVETKIRTGSADLRATFDSAIPLANDTSIGVGFSPLTETESLVYQTEQFLNSTEVKRNYPMIGEDIKIMAIRVKSRIILTLAVAFISKFIASKDEYFQLKAKLLEYIRVFVGKLTGSEVSVSLNAADNYEKGIVYLTATGTSAECGDDGQVGRGNRANGLITPYRPMTLEATAGKNPVTHTGKLYNLVAGGISAEISKDSDISDAECYLVSQIGMPVTEPQMVHVKIRSHLPVKAAEEKCMTIIKRHLARTPQLWTGILERHYSLF</sequence>
<dbReference type="AlphaFoldDB" id="A0A1V4AY36"/>
<name>A0A1V4AY36_9BACT</name>
<reference evidence="1 2" key="1">
    <citation type="journal article" date="2017" name="Water Res.">
        <title>Discovery and metagenomic analysis of an anammox bacterial enrichment related to Candidatus "Brocadia caroliniensis" in a full-scale glycerol-fed nitritation-denitritation separate centrate treatment process.</title>
        <authorList>
            <person name="Park H."/>
            <person name="Brotto A.C."/>
            <person name="van Loosdrecht M.C."/>
            <person name="Chandran K."/>
        </authorList>
    </citation>
    <scope>NUCLEOTIDE SEQUENCE [LARGE SCALE GENOMIC DNA]</scope>
    <source>
        <strain evidence="1">26THWARD</strain>
    </source>
</reference>
<protein>
    <submittedName>
        <fullName evidence="1">S-adenosylmethionine synthase</fullName>
    </submittedName>
</protein>
<dbReference type="InterPro" id="IPR027790">
    <property type="entry name" value="AdoMet_synthase_2_family"/>
</dbReference>
<dbReference type="PANTHER" id="PTHR36697:SF1">
    <property type="entry name" value="S-ADENOSYLMETHIONINE SYNTHASE"/>
    <property type="match status" value="1"/>
</dbReference>
<dbReference type="NCBIfam" id="NF003366">
    <property type="entry name" value="PRK04439.1-5"/>
    <property type="match status" value="1"/>
</dbReference>
<comment type="caution">
    <text evidence="1">The sequence shown here is derived from an EMBL/GenBank/DDBJ whole genome shotgun (WGS) entry which is preliminary data.</text>
</comment>
<evidence type="ECO:0000313" key="2">
    <source>
        <dbReference type="Proteomes" id="UP000189681"/>
    </source>
</evidence>
<dbReference type="Gene3D" id="3.30.300.10">
    <property type="match status" value="1"/>
</dbReference>
<dbReference type="Pfam" id="PF01941">
    <property type="entry name" value="AdoMet_Synthase"/>
    <property type="match status" value="1"/>
</dbReference>
<dbReference type="Gene3D" id="3.30.300.280">
    <property type="entry name" value="S-adenosylmethionine synthetase, C-terminal domain"/>
    <property type="match status" value="2"/>
</dbReference>
<accession>A0A1V4AY36</accession>
<dbReference type="InterPro" id="IPR042544">
    <property type="entry name" value="AdoMet_synthase_3"/>
</dbReference>
<dbReference type="PANTHER" id="PTHR36697">
    <property type="entry name" value="S-ADENOSYLMETHIONINE SYNTHASE"/>
    <property type="match status" value="1"/>
</dbReference>
<organism evidence="1 2">
    <name type="scientific">Candidatus Brocadia carolinensis</name>
    <dbReference type="NCBI Taxonomy" id="1004156"/>
    <lineage>
        <taxon>Bacteria</taxon>
        <taxon>Pseudomonadati</taxon>
        <taxon>Planctomycetota</taxon>
        <taxon>Candidatus Brocadiia</taxon>
        <taxon>Candidatus Brocadiales</taxon>
        <taxon>Candidatus Brocadiaceae</taxon>
        <taxon>Candidatus Brocadia</taxon>
    </lineage>
</organism>
<dbReference type="EMBL" id="AYTS01000004">
    <property type="protein sequence ID" value="OOP57971.1"/>
    <property type="molecule type" value="Genomic_DNA"/>
</dbReference>
<dbReference type="Proteomes" id="UP000189681">
    <property type="component" value="Unassembled WGS sequence"/>
</dbReference>
<gene>
    <name evidence="1" type="ORF">AYP45_00285</name>
</gene>
<evidence type="ECO:0000313" key="1">
    <source>
        <dbReference type="EMBL" id="OOP57971.1"/>
    </source>
</evidence>